<protein>
    <submittedName>
        <fullName evidence="1">Uncharacterized protein</fullName>
    </submittedName>
</protein>
<accession>A0AAN6W326</accession>
<reference evidence="1" key="2">
    <citation type="submission" date="2023-05" db="EMBL/GenBank/DDBJ databases">
        <authorList>
            <consortium name="Lawrence Berkeley National Laboratory"/>
            <person name="Steindorff A."/>
            <person name="Hensen N."/>
            <person name="Bonometti L."/>
            <person name="Westerberg I."/>
            <person name="Brannstrom I.O."/>
            <person name="Guillou S."/>
            <person name="Cros-Aarteil S."/>
            <person name="Calhoun S."/>
            <person name="Haridas S."/>
            <person name="Kuo A."/>
            <person name="Mondo S."/>
            <person name="Pangilinan J."/>
            <person name="Riley R."/>
            <person name="Labutti K."/>
            <person name="Andreopoulos B."/>
            <person name="Lipzen A."/>
            <person name="Chen C."/>
            <person name="Yanf M."/>
            <person name="Daum C."/>
            <person name="Ng V."/>
            <person name="Clum A."/>
            <person name="Ohm R."/>
            <person name="Martin F."/>
            <person name="Silar P."/>
            <person name="Natvig D."/>
            <person name="Lalanne C."/>
            <person name="Gautier V."/>
            <person name="Ament-Velasquez S.L."/>
            <person name="Kruys A."/>
            <person name="Hutchinson M.I."/>
            <person name="Powell A.J."/>
            <person name="Barry K."/>
            <person name="Miller A.N."/>
            <person name="Grigoriev I.V."/>
            <person name="Debuchy R."/>
            <person name="Gladieux P."/>
            <person name="Thoren M.H."/>
            <person name="Johannesson H."/>
        </authorList>
    </citation>
    <scope>NUCLEOTIDE SEQUENCE</scope>
    <source>
        <strain evidence="1">CBS 892.96</strain>
    </source>
</reference>
<reference evidence="1" key="1">
    <citation type="journal article" date="2023" name="Mol. Phylogenet. Evol.">
        <title>Genome-scale phylogeny and comparative genomics of the fungal order Sordariales.</title>
        <authorList>
            <person name="Hensen N."/>
            <person name="Bonometti L."/>
            <person name="Westerberg I."/>
            <person name="Brannstrom I.O."/>
            <person name="Guillou S."/>
            <person name="Cros-Aarteil S."/>
            <person name="Calhoun S."/>
            <person name="Haridas S."/>
            <person name="Kuo A."/>
            <person name="Mondo S."/>
            <person name="Pangilinan J."/>
            <person name="Riley R."/>
            <person name="LaButti K."/>
            <person name="Andreopoulos B."/>
            <person name="Lipzen A."/>
            <person name="Chen C."/>
            <person name="Yan M."/>
            <person name="Daum C."/>
            <person name="Ng V."/>
            <person name="Clum A."/>
            <person name="Steindorff A."/>
            <person name="Ohm R.A."/>
            <person name="Martin F."/>
            <person name="Silar P."/>
            <person name="Natvig D.O."/>
            <person name="Lalanne C."/>
            <person name="Gautier V."/>
            <person name="Ament-Velasquez S.L."/>
            <person name="Kruys A."/>
            <person name="Hutchinson M.I."/>
            <person name="Powell A.J."/>
            <person name="Barry K."/>
            <person name="Miller A.N."/>
            <person name="Grigoriev I.V."/>
            <person name="Debuchy R."/>
            <person name="Gladieux P."/>
            <person name="Hiltunen Thoren M."/>
            <person name="Johannesson H."/>
        </authorList>
    </citation>
    <scope>NUCLEOTIDE SEQUENCE</scope>
    <source>
        <strain evidence="1">CBS 892.96</strain>
    </source>
</reference>
<comment type="caution">
    <text evidence="1">The sequence shown here is derived from an EMBL/GenBank/DDBJ whole genome shotgun (WGS) entry which is preliminary data.</text>
</comment>
<dbReference type="EMBL" id="MU866279">
    <property type="protein sequence ID" value="KAK4174484.1"/>
    <property type="molecule type" value="Genomic_DNA"/>
</dbReference>
<dbReference type="Proteomes" id="UP001302321">
    <property type="component" value="Unassembled WGS sequence"/>
</dbReference>
<dbReference type="InterPro" id="IPR036770">
    <property type="entry name" value="Ankyrin_rpt-contain_sf"/>
</dbReference>
<dbReference type="Gene3D" id="1.25.40.20">
    <property type="entry name" value="Ankyrin repeat-containing domain"/>
    <property type="match status" value="1"/>
</dbReference>
<proteinExistence type="predicted"/>
<evidence type="ECO:0000313" key="2">
    <source>
        <dbReference type="Proteomes" id="UP001302321"/>
    </source>
</evidence>
<keyword evidence="2" id="KW-1185">Reference proteome</keyword>
<gene>
    <name evidence="1" type="ORF">QBC36DRAFT_302791</name>
</gene>
<dbReference type="AlphaFoldDB" id="A0AAN6W326"/>
<dbReference type="SUPFAM" id="SSF48403">
    <property type="entry name" value="Ankyrin repeat"/>
    <property type="match status" value="1"/>
</dbReference>
<sequence length="89" mass="9980">MHYAMQKGRVNITKLLYDKDAKLMDKAADSTGDTPVHILIRKGDQLKKQQARVTFGSAKYDHIRDFLIGKEFQGVNDEVADATLKDSLG</sequence>
<evidence type="ECO:0000313" key="1">
    <source>
        <dbReference type="EMBL" id="KAK4174484.1"/>
    </source>
</evidence>
<organism evidence="1 2">
    <name type="scientific">Triangularia setosa</name>
    <dbReference type="NCBI Taxonomy" id="2587417"/>
    <lineage>
        <taxon>Eukaryota</taxon>
        <taxon>Fungi</taxon>
        <taxon>Dikarya</taxon>
        <taxon>Ascomycota</taxon>
        <taxon>Pezizomycotina</taxon>
        <taxon>Sordariomycetes</taxon>
        <taxon>Sordariomycetidae</taxon>
        <taxon>Sordariales</taxon>
        <taxon>Podosporaceae</taxon>
        <taxon>Triangularia</taxon>
    </lineage>
</organism>
<name>A0AAN6W326_9PEZI</name>